<dbReference type="Proteomes" id="UP000095283">
    <property type="component" value="Unplaced"/>
</dbReference>
<keyword evidence="1" id="KW-1185">Reference proteome</keyword>
<reference evidence="2" key="1">
    <citation type="submission" date="2016-11" db="UniProtKB">
        <authorList>
            <consortium name="WormBaseParasite"/>
        </authorList>
    </citation>
    <scope>IDENTIFICATION</scope>
</reference>
<sequence length="50" mass="5670">MLLKHANQHDLYLRFKAGEFDVNNQQQSGTPPMVKTDALKSLLDENPSQT</sequence>
<dbReference type="WBParaSite" id="Hba_07879">
    <property type="protein sequence ID" value="Hba_07879"/>
    <property type="gene ID" value="Hba_07879"/>
</dbReference>
<evidence type="ECO:0000313" key="2">
    <source>
        <dbReference type="WBParaSite" id="Hba_07879"/>
    </source>
</evidence>
<proteinExistence type="predicted"/>
<evidence type="ECO:0000313" key="1">
    <source>
        <dbReference type="Proteomes" id="UP000095283"/>
    </source>
</evidence>
<name>A0A1I7WRS6_HETBA</name>
<dbReference type="AlphaFoldDB" id="A0A1I7WRS6"/>
<protein>
    <submittedName>
        <fullName evidence="2">Addiction module toxin, HicA family</fullName>
    </submittedName>
</protein>
<organism evidence="1 2">
    <name type="scientific">Heterorhabditis bacteriophora</name>
    <name type="common">Entomopathogenic nematode worm</name>
    <dbReference type="NCBI Taxonomy" id="37862"/>
    <lineage>
        <taxon>Eukaryota</taxon>
        <taxon>Metazoa</taxon>
        <taxon>Ecdysozoa</taxon>
        <taxon>Nematoda</taxon>
        <taxon>Chromadorea</taxon>
        <taxon>Rhabditida</taxon>
        <taxon>Rhabditina</taxon>
        <taxon>Rhabditomorpha</taxon>
        <taxon>Strongyloidea</taxon>
        <taxon>Heterorhabditidae</taxon>
        <taxon>Heterorhabditis</taxon>
    </lineage>
</organism>
<accession>A0A1I7WRS6</accession>